<accession>E5EPK0</accession>
<gene>
    <name evidence="1" type="primary">61.1</name>
    <name evidence="1" type="ORF">Acj9p066</name>
</gene>
<dbReference type="RefSeq" id="YP_004010203.1">
    <property type="nucleotide sequence ID" value="NC_014663.1"/>
</dbReference>
<organism evidence="1 2">
    <name type="scientific">Acinetobacter phage Acj9</name>
    <dbReference type="NCBI Taxonomy" id="760939"/>
    <lineage>
        <taxon>Viruses</taxon>
        <taxon>Duplodnaviria</taxon>
        <taxon>Heunggongvirae</taxon>
        <taxon>Uroviricota</taxon>
        <taxon>Caudoviricetes</taxon>
        <taxon>Pantevenvirales</taxon>
        <taxon>Straboviridae</taxon>
        <taxon>Twarogvirinae</taxon>
        <taxon>Acajnonavirus</taxon>
        <taxon>Acajnonavirus acj9</taxon>
    </lineage>
</organism>
<proteinExistence type="predicted"/>
<sequence length="163" mass="17628">MGALTAGKTVADSVYAYRFIRLMQKNFSEWEAFKTGVIDERGNVIKRPKSDEEKSSYTPFHGAVRALKKMVSTVPGATTWSTISGSISAIGSRFSLTEDEMQIMREGVEPLYESMVAGDSGGNPTNIASGTSSGAITNKGPGHVGITKVKKRKRLSEIYDALE</sequence>
<name>E5EPK0_9CAUD</name>
<dbReference type="EMBL" id="HM004124">
    <property type="protein sequence ID" value="ADG59966.1"/>
    <property type="molecule type" value="Genomic_DNA"/>
</dbReference>
<dbReference type="KEGG" id="vg:9926500"/>
<evidence type="ECO:0000313" key="2">
    <source>
        <dbReference type="Proteomes" id="UP000008731"/>
    </source>
</evidence>
<keyword evidence="2" id="KW-1185">Reference proteome</keyword>
<dbReference type="GeneID" id="9926500"/>
<protein>
    <submittedName>
        <fullName evidence="1">Uncharacterized protein 61.1</fullName>
    </submittedName>
</protein>
<dbReference type="OrthoDB" id="16078at10239"/>
<dbReference type="Proteomes" id="UP000008731">
    <property type="component" value="Segment"/>
</dbReference>
<reference evidence="1 2" key="1">
    <citation type="journal article" date="2010" name="Virol. J.">
        <title>Genomes of the T4-related bacteriophages as windows on microbial genome evolution.</title>
        <authorList>
            <person name="Petrov V.M."/>
            <person name="Ratnayaka S."/>
            <person name="Nolan J.M."/>
            <person name="Miller E.S."/>
            <person name="Karam J.D."/>
        </authorList>
    </citation>
    <scope>NUCLEOTIDE SEQUENCE [LARGE SCALE GENOMIC DNA]</scope>
</reference>
<evidence type="ECO:0000313" key="1">
    <source>
        <dbReference type="EMBL" id="ADG59966.1"/>
    </source>
</evidence>